<evidence type="ECO:0000313" key="2">
    <source>
        <dbReference type="WBParaSite" id="L893_g11384.t1"/>
    </source>
</evidence>
<dbReference type="AlphaFoldDB" id="A0A1I7Y052"/>
<accession>A0A1I7Y052</accession>
<reference evidence="2" key="1">
    <citation type="submission" date="2016-11" db="UniProtKB">
        <authorList>
            <consortium name="WormBaseParasite"/>
        </authorList>
    </citation>
    <scope>IDENTIFICATION</scope>
</reference>
<organism evidence="1 2">
    <name type="scientific">Steinernema glaseri</name>
    <dbReference type="NCBI Taxonomy" id="37863"/>
    <lineage>
        <taxon>Eukaryota</taxon>
        <taxon>Metazoa</taxon>
        <taxon>Ecdysozoa</taxon>
        <taxon>Nematoda</taxon>
        <taxon>Chromadorea</taxon>
        <taxon>Rhabditida</taxon>
        <taxon>Tylenchina</taxon>
        <taxon>Panagrolaimomorpha</taxon>
        <taxon>Strongyloidoidea</taxon>
        <taxon>Steinernematidae</taxon>
        <taxon>Steinernema</taxon>
    </lineage>
</organism>
<dbReference type="Proteomes" id="UP000095287">
    <property type="component" value="Unplaced"/>
</dbReference>
<evidence type="ECO:0000313" key="1">
    <source>
        <dbReference type="Proteomes" id="UP000095287"/>
    </source>
</evidence>
<proteinExistence type="predicted"/>
<dbReference type="WBParaSite" id="L893_g11384.t1">
    <property type="protein sequence ID" value="L893_g11384.t1"/>
    <property type="gene ID" value="L893_g11384"/>
</dbReference>
<name>A0A1I7Y052_9BILA</name>
<keyword evidence="1" id="KW-1185">Reference proteome</keyword>
<protein>
    <submittedName>
        <fullName evidence="2">Ovule protein</fullName>
    </submittedName>
</protein>
<sequence length="70" mass="7984">MDTRCLDQPGALSTNIKQISYQKGWTQFIYIRVYTTVYEIKTRGRISSERILSPNVSRKQVLNASCLGEG</sequence>